<evidence type="ECO:0000256" key="1">
    <source>
        <dbReference type="ARBA" id="ARBA00007689"/>
    </source>
</evidence>
<dbReference type="InterPro" id="IPR005545">
    <property type="entry name" value="YCII"/>
</dbReference>
<dbReference type="Gene3D" id="3.30.70.1060">
    <property type="entry name" value="Dimeric alpha+beta barrel"/>
    <property type="match status" value="1"/>
</dbReference>
<evidence type="ECO:0000313" key="4">
    <source>
        <dbReference type="Proteomes" id="UP001230005"/>
    </source>
</evidence>
<proteinExistence type="inferred from homology"/>
<name>A0ABT9ZZD6_9BACI</name>
<dbReference type="SUPFAM" id="SSF54909">
    <property type="entry name" value="Dimeric alpha+beta barrel"/>
    <property type="match status" value="1"/>
</dbReference>
<evidence type="ECO:0000259" key="2">
    <source>
        <dbReference type="Pfam" id="PF03795"/>
    </source>
</evidence>
<feature type="domain" description="YCII-related" evidence="2">
    <location>
        <begin position="13"/>
        <end position="82"/>
    </location>
</feature>
<dbReference type="Pfam" id="PF03795">
    <property type="entry name" value="YCII"/>
    <property type="match status" value="1"/>
</dbReference>
<dbReference type="InterPro" id="IPR011008">
    <property type="entry name" value="Dimeric_a/b-barrel"/>
</dbReference>
<keyword evidence="4" id="KW-1185">Reference proteome</keyword>
<accession>A0ABT9ZZD6</accession>
<sequence>MKYYAAFLPMLDEEKSQQHRQEHLDYLDKMSSEGRIFANGRFPDGAGGLVIYKGESLEQVEGYVKEDPYVIHGARSYKIHEWDMIVRQL</sequence>
<comment type="similarity">
    <text evidence="1">Belongs to the YciI family.</text>
</comment>
<evidence type="ECO:0000313" key="3">
    <source>
        <dbReference type="EMBL" id="MDQ0256596.1"/>
    </source>
</evidence>
<organism evidence="3 4">
    <name type="scientific">Evansella vedderi</name>
    <dbReference type="NCBI Taxonomy" id="38282"/>
    <lineage>
        <taxon>Bacteria</taxon>
        <taxon>Bacillati</taxon>
        <taxon>Bacillota</taxon>
        <taxon>Bacilli</taxon>
        <taxon>Bacillales</taxon>
        <taxon>Bacillaceae</taxon>
        <taxon>Evansella</taxon>
    </lineage>
</organism>
<dbReference type="RefSeq" id="WP_307328982.1">
    <property type="nucleotide sequence ID" value="NZ_JAUSUG010000018.1"/>
</dbReference>
<protein>
    <submittedName>
        <fullName evidence="3">Uncharacterized protein YciI</fullName>
    </submittedName>
</protein>
<comment type="caution">
    <text evidence="3">The sequence shown here is derived from an EMBL/GenBank/DDBJ whole genome shotgun (WGS) entry which is preliminary data.</text>
</comment>
<dbReference type="EMBL" id="JAUSUG010000018">
    <property type="protein sequence ID" value="MDQ0256596.1"/>
    <property type="molecule type" value="Genomic_DNA"/>
</dbReference>
<dbReference type="PANTHER" id="PTHR37828:SF1">
    <property type="entry name" value="YCII-RELATED DOMAIN-CONTAINING PROTEIN"/>
    <property type="match status" value="1"/>
</dbReference>
<dbReference type="Proteomes" id="UP001230005">
    <property type="component" value="Unassembled WGS sequence"/>
</dbReference>
<reference evidence="3 4" key="1">
    <citation type="submission" date="2023-07" db="EMBL/GenBank/DDBJ databases">
        <title>Genomic Encyclopedia of Type Strains, Phase IV (KMG-IV): sequencing the most valuable type-strain genomes for metagenomic binning, comparative biology and taxonomic classification.</title>
        <authorList>
            <person name="Goeker M."/>
        </authorList>
    </citation>
    <scope>NUCLEOTIDE SEQUENCE [LARGE SCALE GENOMIC DNA]</scope>
    <source>
        <strain evidence="3 4">DSM 9768</strain>
    </source>
</reference>
<dbReference type="PANTHER" id="PTHR37828">
    <property type="entry name" value="GSR2449 PROTEIN"/>
    <property type="match status" value="1"/>
</dbReference>
<gene>
    <name evidence="3" type="ORF">J2S74_004018</name>
</gene>